<dbReference type="HOGENOM" id="CLU_096738_0_0_4"/>
<accession>A0A0E1VZX4</accession>
<evidence type="ECO:0000313" key="2">
    <source>
        <dbReference type="EMBL" id="EET02937.1"/>
    </source>
</evidence>
<evidence type="ECO:0000256" key="1">
    <source>
        <dbReference type="SAM" id="MobiDB-lite"/>
    </source>
</evidence>
<dbReference type="AlphaFoldDB" id="A0A0E1VZX4"/>
<sequence length="251" mass="27337">MPQRRSSRAERARIARAGSAAQSLSRRAAGNARQPRKPAKRPAVARHGDRAAKQSKARRGERERERERSDSMPVLHTRMSATSPMRATSPPATRIARIMRITRTTRIASSAENHENGRGVAARPDSPPTLDMRREPNRRLPGASPLERFAAAARGGEPVSAAHCTAASHARVAAKTVHPWKCGRAKPWARSFQDAGYRDGHTRLCASNRPFAESCSTCRRQAGAAGVAHETGRAGCERRGPIATRTSARHD</sequence>
<name>A0A0E1VZX4_BURPE</name>
<feature type="compositionally biased region" description="Basic and acidic residues" evidence="1">
    <location>
        <begin position="230"/>
        <end position="240"/>
    </location>
</feature>
<feature type="region of interest" description="Disordered" evidence="1">
    <location>
        <begin position="110"/>
        <end position="142"/>
    </location>
</feature>
<feature type="region of interest" description="Disordered" evidence="1">
    <location>
        <begin position="224"/>
        <end position="251"/>
    </location>
</feature>
<feature type="compositionally biased region" description="Basic residues" evidence="1">
    <location>
        <begin position="34"/>
        <end position="44"/>
    </location>
</feature>
<gene>
    <name evidence="2" type="ORF">BURPS1710A_A0143</name>
</gene>
<feature type="compositionally biased region" description="Basic and acidic residues" evidence="1">
    <location>
        <begin position="46"/>
        <end position="70"/>
    </location>
</feature>
<protein>
    <submittedName>
        <fullName evidence="2">Uncharacterized protein</fullName>
    </submittedName>
</protein>
<feature type="region of interest" description="Disordered" evidence="1">
    <location>
        <begin position="1"/>
        <end position="96"/>
    </location>
</feature>
<reference evidence="2" key="1">
    <citation type="submission" date="2009-05" db="EMBL/GenBank/DDBJ databases">
        <authorList>
            <person name="Harkins D.M."/>
            <person name="DeShazer D."/>
            <person name="Woods D.E."/>
            <person name="Brinkac L.M."/>
            <person name="Brown K.A."/>
            <person name="Hung G.C."/>
            <person name="Tuanyok A."/>
            <person name="Zhang B."/>
            <person name="Nierman W.C."/>
        </authorList>
    </citation>
    <scope>NUCLEOTIDE SEQUENCE [LARGE SCALE GENOMIC DNA]</scope>
    <source>
        <strain evidence="2">1710a</strain>
    </source>
</reference>
<proteinExistence type="predicted"/>
<organism evidence="2">
    <name type="scientific">Burkholderia pseudomallei 1710a</name>
    <dbReference type="NCBI Taxonomy" id="320371"/>
    <lineage>
        <taxon>Bacteria</taxon>
        <taxon>Pseudomonadati</taxon>
        <taxon>Pseudomonadota</taxon>
        <taxon>Betaproteobacteria</taxon>
        <taxon>Burkholderiales</taxon>
        <taxon>Burkholderiaceae</taxon>
        <taxon>Burkholderia</taxon>
        <taxon>pseudomallei group</taxon>
    </lineage>
</organism>
<dbReference type="EMBL" id="CM000833">
    <property type="protein sequence ID" value="EET02937.1"/>
    <property type="molecule type" value="Genomic_DNA"/>
</dbReference>
<dbReference type="Proteomes" id="UP000001812">
    <property type="component" value="Chromosome II"/>
</dbReference>